<organism evidence="1 2">
    <name type="scientific">Daphnia magna</name>
    <dbReference type="NCBI Taxonomy" id="35525"/>
    <lineage>
        <taxon>Eukaryota</taxon>
        <taxon>Metazoa</taxon>
        <taxon>Ecdysozoa</taxon>
        <taxon>Arthropoda</taxon>
        <taxon>Crustacea</taxon>
        <taxon>Branchiopoda</taxon>
        <taxon>Diplostraca</taxon>
        <taxon>Cladocera</taxon>
        <taxon>Anomopoda</taxon>
        <taxon>Daphniidae</taxon>
        <taxon>Daphnia</taxon>
    </lineage>
</organism>
<gene>
    <name evidence="1" type="ORF">APZ42_002214</name>
</gene>
<accession>A0A0P5VB74</accession>
<dbReference type="Proteomes" id="UP000076858">
    <property type="component" value="Unassembled WGS sequence"/>
</dbReference>
<protein>
    <submittedName>
        <fullName evidence="1">Uncharacterized protein</fullName>
    </submittedName>
</protein>
<keyword evidence="2" id="KW-1185">Reference proteome</keyword>
<dbReference type="AlphaFoldDB" id="A0A0P5VB74"/>
<sequence>MASRAKRKNNKSGSSRLSFLLCASCVPLSVVNHLTAHFPSPEREANLFVTQKWNNHAPFNITNGSFCTSKNVYFVSRVGRGDKKTNKDKLGDKTKTSVGYVYKSMGFYFVSPCREINVSRNNPPPQKNFLFFFTRVRFASYQVK</sequence>
<comment type="caution">
    <text evidence="1">The sequence shown here is derived from an EMBL/GenBank/DDBJ whole genome shotgun (WGS) entry which is preliminary data.</text>
</comment>
<evidence type="ECO:0000313" key="2">
    <source>
        <dbReference type="Proteomes" id="UP000076858"/>
    </source>
</evidence>
<proteinExistence type="predicted"/>
<reference evidence="1 2" key="1">
    <citation type="submission" date="2016-03" db="EMBL/GenBank/DDBJ databases">
        <title>EvidentialGene: Evidence-directed Construction of Genes on Genomes.</title>
        <authorList>
            <person name="Gilbert D.G."/>
            <person name="Choi J.-H."/>
            <person name="Mockaitis K."/>
            <person name="Colbourne J."/>
            <person name="Pfrender M."/>
        </authorList>
    </citation>
    <scope>NUCLEOTIDE SEQUENCE [LARGE SCALE GENOMIC DNA]</scope>
    <source>
        <strain evidence="1 2">Xinb3</strain>
        <tissue evidence="1">Complete organism</tissue>
    </source>
</reference>
<name>A0A0P5VB74_9CRUS</name>
<dbReference type="EMBL" id="LRGB01007388">
    <property type="protein sequence ID" value="KZS01199.1"/>
    <property type="molecule type" value="Genomic_DNA"/>
</dbReference>
<evidence type="ECO:0000313" key="1">
    <source>
        <dbReference type="EMBL" id="KZS01199.1"/>
    </source>
</evidence>